<comment type="caution">
    <text evidence="2">The sequence shown here is derived from an EMBL/GenBank/DDBJ whole genome shotgun (WGS) entry which is preliminary data.</text>
</comment>
<feature type="chain" id="PRO_5030785484" evidence="1">
    <location>
        <begin position="27"/>
        <end position="91"/>
    </location>
</feature>
<organism evidence="2 3">
    <name type="scientific">Kitasatospora kifunensis</name>
    <name type="common">Streptomyces kifunensis</name>
    <dbReference type="NCBI Taxonomy" id="58351"/>
    <lineage>
        <taxon>Bacteria</taxon>
        <taxon>Bacillati</taxon>
        <taxon>Actinomycetota</taxon>
        <taxon>Actinomycetes</taxon>
        <taxon>Kitasatosporales</taxon>
        <taxon>Streptomycetaceae</taxon>
        <taxon>Kitasatospora</taxon>
    </lineage>
</organism>
<reference evidence="2 3" key="1">
    <citation type="submission" date="2020-08" db="EMBL/GenBank/DDBJ databases">
        <title>Sequencing the genomes of 1000 actinobacteria strains.</title>
        <authorList>
            <person name="Klenk H.-P."/>
        </authorList>
    </citation>
    <scope>NUCLEOTIDE SEQUENCE [LARGE SCALE GENOMIC DNA]</scope>
    <source>
        <strain evidence="2 3">DSM 41654</strain>
    </source>
</reference>
<dbReference type="EMBL" id="JACHJV010000001">
    <property type="protein sequence ID" value="MBB4927443.1"/>
    <property type="molecule type" value="Genomic_DNA"/>
</dbReference>
<dbReference type="RefSeq" id="WP_184941738.1">
    <property type="nucleotide sequence ID" value="NZ_JACHJV010000001.1"/>
</dbReference>
<keyword evidence="3" id="KW-1185">Reference proteome</keyword>
<dbReference type="Proteomes" id="UP000540506">
    <property type="component" value="Unassembled WGS sequence"/>
</dbReference>
<proteinExistence type="predicted"/>
<evidence type="ECO:0000313" key="2">
    <source>
        <dbReference type="EMBL" id="MBB4927443.1"/>
    </source>
</evidence>
<name>A0A7W7R970_KITKI</name>
<keyword evidence="1" id="KW-0732">Signal</keyword>
<accession>A0A7W7R970</accession>
<sequence>MMIKKAATIVAATLLASVPLAGMASAQTARPSRVDQTAYFSGYGPTRADAIEDASDTSAGAGCNPNLIGLQTGQESNGTWWAVGYTYCAVN</sequence>
<feature type="signal peptide" evidence="1">
    <location>
        <begin position="1"/>
        <end position="26"/>
    </location>
</feature>
<evidence type="ECO:0000256" key="1">
    <source>
        <dbReference type="SAM" id="SignalP"/>
    </source>
</evidence>
<evidence type="ECO:0000313" key="3">
    <source>
        <dbReference type="Proteomes" id="UP000540506"/>
    </source>
</evidence>
<protein>
    <submittedName>
        <fullName evidence="2">Uncharacterized protein</fullName>
    </submittedName>
</protein>
<dbReference type="AlphaFoldDB" id="A0A7W7R970"/>
<gene>
    <name evidence="2" type="ORF">FHR34_006436</name>
</gene>